<reference evidence="1 2" key="1">
    <citation type="journal article" date="2016" name="Front. Microbiol.">
        <title>Single-Cell (Meta-)Genomics of a Dimorphic Candidatus Thiomargarita nelsonii Reveals Genomic Plasticity.</title>
        <authorList>
            <person name="Flood B.E."/>
            <person name="Fliss P."/>
            <person name="Jones D.S."/>
            <person name="Dick G.J."/>
            <person name="Jain S."/>
            <person name="Kaster A.K."/>
            <person name="Winkel M."/>
            <person name="Mussmann M."/>
            <person name="Bailey J."/>
        </authorList>
    </citation>
    <scope>NUCLEOTIDE SEQUENCE [LARGE SCALE GENOMIC DNA]</scope>
    <source>
        <strain evidence="1">Hydrate Ridge</strain>
    </source>
</reference>
<dbReference type="EMBL" id="JSZA02000034">
    <property type="protein sequence ID" value="KHD06727.1"/>
    <property type="molecule type" value="Genomic_DNA"/>
</dbReference>
<dbReference type="AlphaFoldDB" id="A0A0A6P8N3"/>
<proteinExistence type="predicted"/>
<evidence type="ECO:0000313" key="1">
    <source>
        <dbReference type="EMBL" id="KHD06727.1"/>
    </source>
</evidence>
<gene>
    <name evidence="1" type="ORF">PN36_11045</name>
</gene>
<protein>
    <submittedName>
        <fullName evidence="1">Uncharacterized protein</fullName>
    </submittedName>
</protein>
<keyword evidence="2" id="KW-1185">Reference proteome</keyword>
<comment type="caution">
    <text evidence="1">The sequence shown here is derived from an EMBL/GenBank/DDBJ whole genome shotgun (WGS) entry which is preliminary data.</text>
</comment>
<name>A0A0A6P8N3_9GAMM</name>
<organism evidence="1 2">
    <name type="scientific">Candidatus Thiomargarita nelsonii</name>
    <dbReference type="NCBI Taxonomy" id="1003181"/>
    <lineage>
        <taxon>Bacteria</taxon>
        <taxon>Pseudomonadati</taxon>
        <taxon>Pseudomonadota</taxon>
        <taxon>Gammaproteobacteria</taxon>
        <taxon>Thiotrichales</taxon>
        <taxon>Thiotrichaceae</taxon>
        <taxon>Thiomargarita</taxon>
    </lineage>
</organism>
<dbReference type="Proteomes" id="UP000030428">
    <property type="component" value="Unassembled WGS sequence"/>
</dbReference>
<accession>A0A0A6P8N3</accession>
<sequence>MSKSKVILARRKSGKTVFVQRIFNKLWSDPNQGIIIIPFFFDIGENQMWYPDFAIKYYRHFASQYISFIERDEELVNKPLSLKKIREYGLANSNKLLVEDVDSLWENKEMGLHDSMWDTACSAPHRFAAILKTR</sequence>
<evidence type="ECO:0000313" key="2">
    <source>
        <dbReference type="Proteomes" id="UP000030428"/>
    </source>
</evidence>